<feature type="region of interest" description="Disordered" evidence="1">
    <location>
        <begin position="1"/>
        <end position="27"/>
    </location>
</feature>
<evidence type="ECO:0000256" key="1">
    <source>
        <dbReference type="SAM" id="MobiDB-lite"/>
    </source>
</evidence>
<proteinExistence type="predicted"/>
<organism evidence="2 3">
    <name type="scientific">Tulasnella calospora MUT 4182</name>
    <dbReference type="NCBI Taxonomy" id="1051891"/>
    <lineage>
        <taxon>Eukaryota</taxon>
        <taxon>Fungi</taxon>
        <taxon>Dikarya</taxon>
        <taxon>Basidiomycota</taxon>
        <taxon>Agaricomycotina</taxon>
        <taxon>Agaricomycetes</taxon>
        <taxon>Cantharellales</taxon>
        <taxon>Tulasnellaceae</taxon>
        <taxon>Tulasnella</taxon>
    </lineage>
</organism>
<reference evidence="2 3" key="1">
    <citation type="submission" date="2014-04" db="EMBL/GenBank/DDBJ databases">
        <authorList>
            <consortium name="DOE Joint Genome Institute"/>
            <person name="Kuo A."/>
            <person name="Girlanda M."/>
            <person name="Perotto S."/>
            <person name="Kohler A."/>
            <person name="Nagy L.G."/>
            <person name="Floudas D."/>
            <person name="Copeland A."/>
            <person name="Barry K.W."/>
            <person name="Cichocki N."/>
            <person name="Veneault-Fourrey C."/>
            <person name="LaButti K."/>
            <person name="Lindquist E.A."/>
            <person name="Lipzen A."/>
            <person name="Lundell T."/>
            <person name="Morin E."/>
            <person name="Murat C."/>
            <person name="Sun H."/>
            <person name="Tunlid A."/>
            <person name="Henrissat B."/>
            <person name="Grigoriev I.V."/>
            <person name="Hibbett D.S."/>
            <person name="Martin F."/>
            <person name="Nordberg H.P."/>
            <person name="Cantor M.N."/>
            <person name="Hua S.X."/>
        </authorList>
    </citation>
    <scope>NUCLEOTIDE SEQUENCE [LARGE SCALE GENOMIC DNA]</scope>
    <source>
        <strain evidence="2 3">MUT 4182</strain>
    </source>
</reference>
<keyword evidence="3" id="KW-1185">Reference proteome</keyword>
<protein>
    <recommendedName>
        <fullName evidence="4">Retrotransposon gag domain-containing protein</fullName>
    </recommendedName>
</protein>
<evidence type="ECO:0000313" key="3">
    <source>
        <dbReference type="Proteomes" id="UP000054248"/>
    </source>
</evidence>
<dbReference type="AlphaFoldDB" id="A0A0C3KMT4"/>
<accession>A0A0C3KMT4</accession>
<feature type="compositionally biased region" description="Polar residues" evidence="1">
    <location>
        <begin position="1"/>
        <end position="17"/>
    </location>
</feature>
<dbReference type="Proteomes" id="UP000054248">
    <property type="component" value="Unassembled WGS sequence"/>
</dbReference>
<dbReference type="EMBL" id="KN823103">
    <property type="protein sequence ID" value="KIO22688.1"/>
    <property type="molecule type" value="Genomic_DNA"/>
</dbReference>
<reference evidence="3" key="2">
    <citation type="submission" date="2015-01" db="EMBL/GenBank/DDBJ databases">
        <title>Evolutionary Origins and Diversification of the Mycorrhizal Mutualists.</title>
        <authorList>
            <consortium name="DOE Joint Genome Institute"/>
            <consortium name="Mycorrhizal Genomics Consortium"/>
            <person name="Kohler A."/>
            <person name="Kuo A."/>
            <person name="Nagy L.G."/>
            <person name="Floudas D."/>
            <person name="Copeland A."/>
            <person name="Barry K.W."/>
            <person name="Cichocki N."/>
            <person name="Veneault-Fourrey C."/>
            <person name="LaButti K."/>
            <person name="Lindquist E.A."/>
            <person name="Lipzen A."/>
            <person name="Lundell T."/>
            <person name="Morin E."/>
            <person name="Murat C."/>
            <person name="Riley R."/>
            <person name="Ohm R."/>
            <person name="Sun H."/>
            <person name="Tunlid A."/>
            <person name="Henrissat B."/>
            <person name="Grigoriev I.V."/>
            <person name="Hibbett D.S."/>
            <person name="Martin F."/>
        </authorList>
    </citation>
    <scope>NUCLEOTIDE SEQUENCE [LARGE SCALE GENOMIC DNA]</scope>
    <source>
        <strain evidence="3">MUT 4182</strain>
    </source>
</reference>
<evidence type="ECO:0008006" key="4">
    <source>
        <dbReference type="Google" id="ProtNLM"/>
    </source>
</evidence>
<evidence type="ECO:0000313" key="2">
    <source>
        <dbReference type="EMBL" id="KIO22688.1"/>
    </source>
</evidence>
<gene>
    <name evidence="2" type="ORF">M407DRAFT_27795</name>
</gene>
<name>A0A0C3KMT4_9AGAM</name>
<sequence>MTDQPPTLQAPNSSRGQNPDRMSYDFGEIGPTFSGTEGLTCLQFIRAIRMQAIESGKQRDDQWLADDVSIRFDGDALAWFEDLDPKIQRDWNHLRPAILARYAAPRGEKPVESQYQMEGDVIPFMGKDKEEGRQFVRSIRLRAHANGKANDSKWMCEAAYPFFSGKALDWYASLSNDIRGDWARLERALLLDFPFSPALTTVPARVRVDDWYTVVSSSPALLSLSSQAEWLAQARERRKMYNETKDLSTP</sequence>
<dbReference type="HOGENOM" id="CLU_058678_0_0_1"/>
<feature type="non-terminal residue" evidence="2">
    <location>
        <position position="250"/>
    </location>
</feature>